<reference evidence="5" key="1">
    <citation type="submission" date="2025-08" db="UniProtKB">
        <authorList>
            <consortium name="Ensembl"/>
        </authorList>
    </citation>
    <scope>IDENTIFICATION</scope>
</reference>
<reference evidence="5" key="2">
    <citation type="submission" date="2025-09" db="UniProtKB">
        <authorList>
            <consortium name="Ensembl"/>
        </authorList>
    </citation>
    <scope>IDENTIFICATION</scope>
</reference>
<dbReference type="SUPFAM" id="SSF53335">
    <property type="entry name" value="S-adenosyl-L-methionine-dependent methyltransferases"/>
    <property type="match status" value="1"/>
</dbReference>
<sequence>MWQVCESSHFRIKIRENRVSSIESLEWHHRDPFENQEKKRSCSCFSEAVLVSFYEDVEPSEEGMLGGFLEISEVDLEQSRRFLSRFIVSHTHTRTSTHTHTHGQGRGLCRCGRGLCRCISSRFSHSTRLVFAALPAYAHEEYLGDDADRYDVVWMQWVPVSHLTDRDLCNFLVKCKRSLRPNGVIILKDNMARHGCKLDPVDSSISRHLDVMKTIIYKAELEVVGVERQQGFPEVMMPVWMLALRPARSPDKPK</sequence>
<dbReference type="InterPro" id="IPR029063">
    <property type="entry name" value="SAM-dependent_MTases_sf"/>
</dbReference>
<proteinExistence type="inferred from homology"/>
<evidence type="ECO:0000256" key="4">
    <source>
        <dbReference type="ARBA" id="ARBA00022691"/>
    </source>
</evidence>
<evidence type="ECO:0000256" key="2">
    <source>
        <dbReference type="ARBA" id="ARBA00022603"/>
    </source>
</evidence>
<dbReference type="GO" id="GO:0032259">
    <property type="term" value="P:methylation"/>
    <property type="evidence" value="ECO:0007669"/>
    <property type="project" value="UniProtKB-KW"/>
</dbReference>
<accession>A0A8C6WDX0</accession>
<name>A0A8C6WDX0_9GOBI</name>
<dbReference type="Gene3D" id="3.40.50.150">
    <property type="entry name" value="Vaccinia Virus protein VP39"/>
    <property type="match status" value="2"/>
</dbReference>
<keyword evidence="4" id="KW-0949">S-adenosyl-L-methionine</keyword>
<dbReference type="Pfam" id="PF05891">
    <property type="entry name" value="Methyltransf_PK"/>
    <property type="match status" value="2"/>
</dbReference>
<keyword evidence="6" id="KW-1185">Reference proteome</keyword>
<dbReference type="PANTHER" id="PTHR12753:SF2">
    <property type="entry name" value="N-TERMINAL XAA-PRO-LYS N-METHYLTRANSFERASE 2"/>
    <property type="match status" value="1"/>
</dbReference>
<evidence type="ECO:0000313" key="6">
    <source>
        <dbReference type="Proteomes" id="UP000694523"/>
    </source>
</evidence>
<dbReference type="AlphaFoldDB" id="A0A8C6WDX0"/>
<protein>
    <submittedName>
        <fullName evidence="5">Methyltransferase like 11B</fullName>
    </submittedName>
</protein>
<comment type="similarity">
    <text evidence="1">Belongs to the methyltransferase superfamily. NTM1 family.</text>
</comment>
<dbReference type="InterPro" id="IPR008576">
    <property type="entry name" value="MeTrfase_NTM1"/>
</dbReference>
<evidence type="ECO:0000313" key="5">
    <source>
        <dbReference type="Ensembl" id="ENSNMLP00000000182.1"/>
    </source>
</evidence>
<dbReference type="PANTHER" id="PTHR12753">
    <property type="entry name" value="AD-003 - RELATED"/>
    <property type="match status" value="1"/>
</dbReference>
<dbReference type="Ensembl" id="ENSNMLT00000000233.1">
    <property type="protein sequence ID" value="ENSNMLP00000000182.1"/>
    <property type="gene ID" value="ENSNMLG00000000160.1"/>
</dbReference>
<dbReference type="GO" id="GO:0005737">
    <property type="term" value="C:cytoplasm"/>
    <property type="evidence" value="ECO:0007669"/>
    <property type="project" value="TreeGrafter"/>
</dbReference>
<evidence type="ECO:0000256" key="1">
    <source>
        <dbReference type="ARBA" id="ARBA00009059"/>
    </source>
</evidence>
<evidence type="ECO:0000256" key="3">
    <source>
        <dbReference type="ARBA" id="ARBA00022679"/>
    </source>
</evidence>
<dbReference type="Proteomes" id="UP000694523">
    <property type="component" value="Unplaced"/>
</dbReference>
<dbReference type="GO" id="GO:0071885">
    <property type="term" value="F:N-terminal protein N-methyltransferase activity"/>
    <property type="evidence" value="ECO:0007669"/>
    <property type="project" value="TreeGrafter"/>
</dbReference>
<organism evidence="5 6">
    <name type="scientific">Neogobius melanostomus</name>
    <name type="common">round goby</name>
    <dbReference type="NCBI Taxonomy" id="47308"/>
    <lineage>
        <taxon>Eukaryota</taxon>
        <taxon>Metazoa</taxon>
        <taxon>Chordata</taxon>
        <taxon>Craniata</taxon>
        <taxon>Vertebrata</taxon>
        <taxon>Euteleostomi</taxon>
        <taxon>Actinopterygii</taxon>
        <taxon>Neopterygii</taxon>
        <taxon>Teleostei</taxon>
        <taxon>Neoteleostei</taxon>
        <taxon>Acanthomorphata</taxon>
        <taxon>Gobiaria</taxon>
        <taxon>Gobiiformes</taxon>
        <taxon>Gobioidei</taxon>
        <taxon>Gobiidae</taxon>
        <taxon>Benthophilinae</taxon>
        <taxon>Neogobiini</taxon>
        <taxon>Neogobius</taxon>
    </lineage>
</organism>
<keyword evidence="3" id="KW-0808">Transferase</keyword>
<keyword evidence="2" id="KW-0489">Methyltransferase</keyword>